<gene>
    <name evidence="2" type="ORF">MKI79_07260</name>
</gene>
<dbReference type="RefSeq" id="WP_241571449.1">
    <property type="nucleotide sequence ID" value="NZ_JAKUML010000009.1"/>
</dbReference>
<dbReference type="EMBL" id="JAKUML010000009">
    <property type="protein sequence ID" value="MCJ8146697.1"/>
    <property type="molecule type" value="Genomic_DNA"/>
</dbReference>
<dbReference type="AlphaFoldDB" id="A0A9X1WZ41"/>
<dbReference type="Proteomes" id="UP001139701">
    <property type="component" value="Unassembled WGS sequence"/>
</dbReference>
<reference evidence="2" key="1">
    <citation type="submission" date="2022-02" db="EMBL/GenBank/DDBJ databases">
        <title>Acinetobacter A3.8 sp. nov., isolated from Sediment (Zhairuo Island).</title>
        <authorList>
            <person name="Zheng K."/>
        </authorList>
    </citation>
    <scope>NUCLEOTIDE SEQUENCE</scope>
    <source>
        <strain evidence="2">A3.8</strain>
    </source>
</reference>
<evidence type="ECO:0000256" key="1">
    <source>
        <dbReference type="SAM" id="SignalP"/>
    </source>
</evidence>
<proteinExistence type="predicted"/>
<name>A0A9X1WZ41_9GAMM</name>
<feature type="signal peptide" evidence="1">
    <location>
        <begin position="1"/>
        <end position="18"/>
    </location>
</feature>
<keyword evidence="3" id="KW-1185">Reference proteome</keyword>
<comment type="caution">
    <text evidence="2">The sequence shown here is derived from an EMBL/GenBank/DDBJ whole genome shotgun (WGS) entry which is preliminary data.</text>
</comment>
<keyword evidence="1" id="KW-0732">Signal</keyword>
<organism evidence="2 3">
    <name type="scientific">Acinetobacter sedimenti</name>
    <dbReference type="NCBI Taxonomy" id="2919922"/>
    <lineage>
        <taxon>Bacteria</taxon>
        <taxon>Pseudomonadati</taxon>
        <taxon>Pseudomonadota</taxon>
        <taxon>Gammaproteobacteria</taxon>
        <taxon>Moraxellales</taxon>
        <taxon>Moraxellaceae</taxon>
        <taxon>Acinetobacter</taxon>
    </lineage>
</organism>
<accession>A0A9X1WZ41</accession>
<evidence type="ECO:0000313" key="2">
    <source>
        <dbReference type="EMBL" id="MCJ8146697.1"/>
    </source>
</evidence>
<protein>
    <submittedName>
        <fullName evidence="2">Uncharacterized protein</fullName>
    </submittedName>
</protein>
<evidence type="ECO:0000313" key="3">
    <source>
        <dbReference type="Proteomes" id="UP001139701"/>
    </source>
</evidence>
<feature type="chain" id="PRO_5040854636" evidence="1">
    <location>
        <begin position="19"/>
        <end position="223"/>
    </location>
</feature>
<sequence length="223" mass="24062">MYKYLILCLLTCSATVTAGLESLDDGELHHVEAQAGADIALKLTLNHTANAVFDTSVCPANQLEYCRLGISLNNRYHDGSLDTIDATTGVRTPSTTGRKEWLVFKGIQGTINIQKLMLDATDIQFSDNSVKAAIQLGFDENFPIHIRNFGFQSLSLERDDGPNEVGPGYLHATKYTAADGAFDANNPLTGTGREKGFIGLNMHGNLAIDGNIKVFGCGGHPRC</sequence>